<organism evidence="2 3">
    <name type="scientific">Gordonia rubripertincta</name>
    <name type="common">Rhodococcus corallinus</name>
    <dbReference type="NCBI Taxonomy" id="36822"/>
    <lineage>
        <taxon>Bacteria</taxon>
        <taxon>Bacillati</taxon>
        <taxon>Actinomycetota</taxon>
        <taxon>Actinomycetes</taxon>
        <taxon>Mycobacteriales</taxon>
        <taxon>Gordoniaceae</taxon>
        <taxon>Gordonia</taxon>
    </lineage>
</organism>
<feature type="transmembrane region" description="Helical" evidence="1">
    <location>
        <begin position="84"/>
        <end position="100"/>
    </location>
</feature>
<feature type="transmembrane region" description="Helical" evidence="1">
    <location>
        <begin position="52"/>
        <end position="72"/>
    </location>
</feature>
<dbReference type="RefSeq" id="WP_182373924.1">
    <property type="nucleotide sequence ID" value="NZ_CP059694.1"/>
</dbReference>
<gene>
    <name evidence="2" type="ORF">JTZ10_08810</name>
</gene>
<feature type="transmembrane region" description="Helical" evidence="1">
    <location>
        <begin position="144"/>
        <end position="164"/>
    </location>
</feature>
<evidence type="ECO:0000256" key="1">
    <source>
        <dbReference type="SAM" id="Phobius"/>
    </source>
</evidence>
<feature type="transmembrane region" description="Helical" evidence="1">
    <location>
        <begin position="195"/>
        <end position="215"/>
    </location>
</feature>
<name>A0AAW4G3D6_GORRU</name>
<keyword evidence="1" id="KW-0472">Membrane</keyword>
<protein>
    <submittedName>
        <fullName evidence="2">Uncharacterized protein</fullName>
    </submittedName>
</protein>
<comment type="caution">
    <text evidence="2">The sequence shown here is derived from an EMBL/GenBank/DDBJ whole genome shotgun (WGS) entry which is preliminary data.</text>
</comment>
<feature type="transmembrane region" description="Helical" evidence="1">
    <location>
        <begin position="221"/>
        <end position="240"/>
    </location>
</feature>
<accession>A0AAW4G3D6</accession>
<reference evidence="2" key="1">
    <citation type="submission" date="2021-02" db="EMBL/GenBank/DDBJ databases">
        <title>Taxonomy, biology and ecology of Rhodococcus bacteria occurring in California pistachio and other woody hosts as revealed by genome sequence analyses.</title>
        <authorList>
            <person name="Riely B."/>
            <person name="Gai Y."/>
        </authorList>
    </citation>
    <scope>NUCLEOTIDE SEQUENCE</scope>
    <source>
        <strain evidence="2">BP-295</strain>
    </source>
</reference>
<dbReference type="EMBL" id="JAFFGU010000003">
    <property type="protein sequence ID" value="MBM7277855.1"/>
    <property type="molecule type" value="Genomic_DNA"/>
</dbReference>
<dbReference type="AlphaFoldDB" id="A0AAW4G3D6"/>
<proteinExistence type="predicted"/>
<evidence type="ECO:0000313" key="2">
    <source>
        <dbReference type="EMBL" id="MBM7277855.1"/>
    </source>
</evidence>
<feature type="transmembrane region" description="Helical" evidence="1">
    <location>
        <begin position="270"/>
        <end position="292"/>
    </location>
</feature>
<keyword evidence="1" id="KW-0812">Transmembrane</keyword>
<evidence type="ECO:0000313" key="3">
    <source>
        <dbReference type="Proteomes" id="UP001195196"/>
    </source>
</evidence>
<feature type="transmembrane region" description="Helical" evidence="1">
    <location>
        <begin position="170"/>
        <end position="188"/>
    </location>
</feature>
<keyword evidence="1" id="KW-1133">Transmembrane helix</keyword>
<sequence>MVSAITQAAARATEKRPGGFITLRWLFLVGCTLLAFWNTILAVVDEMQAQTLIVYVPVLIILCVIAAVGVSWKRVDEPPIYDRQTDVIVGIIVLILSLATKSLVNPRYARSYLTTHMDLLALWLFVLGAAVLVFGLRPVARYRWVWLLFLLVFPIPMRALLLALGGTFPIAGFILVLVAMAATAIAVGSGRQRKAVAALIAGAIGLGTLGLLYLVNAPRNLLIPIPALVAALATTGLMLYDHRRQGGQEWSPPAPADVTPPKVAAVGRPLLVVLVAAIALAFVPTPAVGSTWQSNRYPQLTIGEPLTVPVGWRQESAEVHRWGSMMYGPGASLIRQIMVQGAGSRAFDKFGRPRRVAVDSVDSRRPLALEVYPDLFRYDLSDERVSEPVRIALPLGVDGKIWNVVDDGRYLTYTVVSWWWNNGSRTQQVMLWAVDNHEPDAYFPEPRVTILANINALMTVLLRGDAVLLDTDPQYKDRALLVGLAGDLIEAQLEPDAGDRS</sequence>
<feature type="transmembrane region" description="Helical" evidence="1">
    <location>
        <begin position="21"/>
        <end position="40"/>
    </location>
</feature>
<dbReference type="Proteomes" id="UP001195196">
    <property type="component" value="Unassembled WGS sequence"/>
</dbReference>
<feature type="transmembrane region" description="Helical" evidence="1">
    <location>
        <begin position="120"/>
        <end position="137"/>
    </location>
</feature>